<dbReference type="EMBL" id="LCTW02000560">
    <property type="protein sequence ID" value="KXX73045.1"/>
    <property type="molecule type" value="Genomic_DNA"/>
</dbReference>
<comment type="caution">
    <text evidence="2">The sequence shown here is derived from an EMBL/GenBank/DDBJ whole genome shotgun (WGS) entry which is preliminary data.</text>
</comment>
<organism evidence="2 3">
    <name type="scientific">Madurella mycetomatis</name>
    <dbReference type="NCBI Taxonomy" id="100816"/>
    <lineage>
        <taxon>Eukaryota</taxon>
        <taxon>Fungi</taxon>
        <taxon>Dikarya</taxon>
        <taxon>Ascomycota</taxon>
        <taxon>Pezizomycotina</taxon>
        <taxon>Sordariomycetes</taxon>
        <taxon>Sordariomycetidae</taxon>
        <taxon>Sordariales</taxon>
        <taxon>Sordariales incertae sedis</taxon>
        <taxon>Madurella</taxon>
    </lineage>
</organism>
<evidence type="ECO:0000313" key="3">
    <source>
        <dbReference type="Proteomes" id="UP000078237"/>
    </source>
</evidence>
<keyword evidence="3" id="KW-1185">Reference proteome</keyword>
<dbReference type="STRING" id="100816.A0A175VP67"/>
<accession>A0A175VP67</accession>
<dbReference type="Proteomes" id="UP000078237">
    <property type="component" value="Unassembled WGS sequence"/>
</dbReference>
<feature type="compositionally biased region" description="Basic and acidic residues" evidence="1">
    <location>
        <begin position="124"/>
        <end position="141"/>
    </location>
</feature>
<feature type="region of interest" description="Disordered" evidence="1">
    <location>
        <begin position="124"/>
        <end position="154"/>
    </location>
</feature>
<proteinExistence type="predicted"/>
<gene>
    <name evidence="2" type="ORF">MMYC01_210087</name>
</gene>
<reference evidence="2 3" key="1">
    <citation type="journal article" date="2016" name="Genome Announc.">
        <title>Genome Sequence of Madurella mycetomatis mm55, Isolated from a Human Mycetoma Case in Sudan.</title>
        <authorList>
            <person name="Smit S."/>
            <person name="Derks M.F."/>
            <person name="Bervoets S."/>
            <person name="Fahal A."/>
            <person name="van Leeuwen W."/>
            <person name="van Belkum A."/>
            <person name="van de Sande W.W."/>
        </authorList>
    </citation>
    <scope>NUCLEOTIDE SEQUENCE [LARGE SCALE GENOMIC DNA]</scope>
    <source>
        <strain evidence="3">mm55</strain>
    </source>
</reference>
<evidence type="ECO:0000313" key="2">
    <source>
        <dbReference type="EMBL" id="KXX73045.1"/>
    </source>
</evidence>
<dbReference type="AlphaFoldDB" id="A0A175VP67"/>
<sequence>MLEGSTKEQEKMLRSRKKLRPGMTDAEKWREMYKILFPDDDFDAIPSPYYDNVDGDGKACDAVGGMEDYTVFLRREMPGLVRREVGMVFQNELRDVEESLRPRIEQMIVGLQPRLLRMFQESANVEKREPEPEGQEAHQGDDALPDESVQDSFQESGFDANPLLQYDLLPDMGETWASASAFFPPGSADEFQTGLAYNINFEKLVNPNLPYDDVLP</sequence>
<dbReference type="VEuPathDB" id="FungiDB:MMYC01_210087"/>
<protein>
    <submittedName>
        <fullName evidence="2">Uncharacterized protein</fullName>
    </submittedName>
</protein>
<evidence type="ECO:0000256" key="1">
    <source>
        <dbReference type="SAM" id="MobiDB-lite"/>
    </source>
</evidence>
<name>A0A175VP67_9PEZI</name>
<dbReference type="OrthoDB" id="4161727at2759"/>